<evidence type="ECO:0000256" key="1">
    <source>
        <dbReference type="SAM" id="MobiDB-lite"/>
    </source>
</evidence>
<dbReference type="Proteomes" id="UP000231279">
    <property type="component" value="Unassembled WGS sequence"/>
</dbReference>
<evidence type="ECO:0000313" key="5">
    <source>
        <dbReference type="Proteomes" id="UP000231279"/>
    </source>
</evidence>
<name>A0A2G9IAE6_9LAMI</name>
<proteinExistence type="predicted"/>
<accession>A0A2G9IAE6</accession>
<evidence type="ECO:0000256" key="2">
    <source>
        <dbReference type="SAM" id="Phobius"/>
    </source>
</evidence>
<reference evidence="5" key="1">
    <citation type="journal article" date="2018" name="Gigascience">
        <title>Genome assembly of the Pink Ipe (Handroanthus impetiginosus, Bignoniaceae), a highly valued, ecologically keystone Neotropical timber forest tree.</title>
        <authorList>
            <person name="Silva-Junior O.B."/>
            <person name="Grattapaglia D."/>
            <person name="Novaes E."/>
            <person name="Collevatti R.G."/>
        </authorList>
    </citation>
    <scope>NUCLEOTIDE SEQUENCE [LARGE SCALE GENOMIC DNA]</scope>
    <source>
        <strain evidence="5">cv. UFG-1</strain>
    </source>
</reference>
<feature type="chain" id="PRO_5013963801" description="Glycine-rich protein" evidence="3">
    <location>
        <begin position="49"/>
        <end position="166"/>
    </location>
</feature>
<keyword evidence="3" id="KW-0732">Signal</keyword>
<dbReference type="AlphaFoldDB" id="A0A2G9IAE6"/>
<dbReference type="PANTHER" id="PTHR36245:SF5">
    <property type="entry name" value="GLYCINE-RICH PROTEIN DOT1-LIKE"/>
    <property type="match status" value="1"/>
</dbReference>
<evidence type="ECO:0000313" key="4">
    <source>
        <dbReference type="EMBL" id="PIN26640.1"/>
    </source>
</evidence>
<dbReference type="PANTHER" id="PTHR36245">
    <property type="entry name" value="GLYCINE-RICH PROTEIN DOT1-LIKE"/>
    <property type="match status" value="1"/>
</dbReference>
<evidence type="ECO:0000256" key="3">
    <source>
        <dbReference type="SAM" id="SignalP"/>
    </source>
</evidence>
<keyword evidence="2" id="KW-0812">Transmembrane</keyword>
<dbReference type="EMBL" id="NKXS01000068">
    <property type="protein sequence ID" value="PIN26640.1"/>
    <property type="molecule type" value="Genomic_DNA"/>
</dbReference>
<feature type="signal peptide" evidence="3">
    <location>
        <begin position="1"/>
        <end position="48"/>
    </location>
</feature>
<keyword evidence="2" id="KW-0472">Membrane</keyword>
<comment type="caution">
    <text evidence="4">The sequence shown here is derived from an EMBL/GenBank/DDBJ whole genome shotgun (WGS) entry which is preliminary data.</text>
</comment>
<dbReference type="OrthoDB" id="927272at2759"/>
<feature type="compositionally biased region" description="Gly residues" evidence="1">
    <location>
        <begin position="94"/>
        <end position="105"/>
    </location>
</feature>
<keyword evidence="2" id="KW-1133">Transmembrane helix</keyword>
<feature type="region of interest" description="Disordered" evidence="1">
    <location>
        <begin position="82"/>
        <end position="105"/>
    </location>
</feature>
<organism evidence="4 5">
    <name type="scientific">Handroanthus impetiginosus</name>
    <dbReference type="NCBI Taxonomy" id="429701"/>
    <lineage>
        <taxon>Eukaryota</taxon>
        <taxon>Viridiplantae</taxon>
        <taxon>Streptophyta</taxon>
        <taxon>Embryophyta</taxon>
        <taxon>Tracheophyta</taxon>
        <taxon>Spermatophyta</taxon>
        <taxon>Magnoliopsida</taxon>
        <taxon>eudicotyledons</taxon>
        <taxon>Gunneridae</taxon>
        <taxon>Pentapetalae</taxon>
        <taxon>asterids</taxon>
        <taxon>lamiids</taxon>
        <taxon>Lamiales</taxon>
        <taxon>Bignoniaceae</taxon>
        <taxon>Crescentiina</taxon>
        <taxon>Tabebuia alliance</taxon>
        <taxon>Handroanthus</taxon>
    </lineage>
</organism>
<protein>
    <recommendedName>
        <fullName evidence="6">Glycine-rich protein</fullName>
    </recommendedName>
</protein>
<keyword evidence="5" id="KW-1185">Reference proteome</keyword>
<sequence>MAKHIKFLFNLYNNLFVLHLFRRNKMRMKEKLLILPLVMAFLCSCVHASTSPSEEILHLGHLQGNMKHKAIAHPNKFGRASSGGCHVSSSRGNGRAGGGHGDDSNGGGSSAVIPLYGAAAGSAANKHNGNHHKHNGGNCNYGYVGIILTFSLAISTCLLLWEGRQL</sequence>
<evidence type="ECO:0008006" key="6">
    <source>
        <dbReference type="Google" id="ProtNLM"/>
    </source>
</evidence>
<feature type="transmembrane region" description="Helical" evidence="2">
    <location>
        <begin position="141"/>
        <end position="161"/>
    </location>
</feature>
<gene>
    <name evidence="4" type="ORF">CDL12_00620</name>
</gene>